<feature type="compositionally biased region" description="Polar residues" evidence="1">
    <location>
        <begin position="141"/>
        <end position="173"/>
    </location>
</feature>
<dbReference type="PANTHER" id="PTHR31286">
    <property type="entry name" value="GLYCINE-RICH CELL WALL STRUCTURAL PROTEIN 1.8-LIKE"/>
    <property type="match status" value="1"/>
</dbReference>
<gene>
    <name evidence="3" type="ORF">Tco_0769415</name>
</gene>
<dbReference type="EMBL" id="BQNB010011146">
    <property type="protein sequence ID" value="GJS86779.1"/>
    <property type="molecule type" value="Genomic_DNA"/>
</dbReference>
<feature type="domain" description="DUF4283" evidence="2">
    <location>
        <begin position="209"/>
        <end position="289"/>
    </location>
</feature>
<proteinExistence type="predicted"/>
<dbReference type="Pfam" id="PF14111">
    <property type="entry name" value="DUF4283"/>
    <property type="match status" value="1"/>
</dbReference>
<evidence type="ECO:0000313" key="3">
    <source>
        <dbReference type="EMBL" id="GJS86779.1"/>
    </source>
</evidence>
<reference evidence="3" key="2">
    <citation type="submission" date="2022-01" db="EMBL/GenBank/DDBJ databases">
        <authorList>
            <person name="Yamashiro T."/>
            <person name="Shiraishi A."/>
            <person name="Satake H."/>
            <person name="Nakayama K."/>
        </authorList>
    </citation>
    <scope>NUCLEOTIDE SEQUENCE</scope>
</reference>
<accession>A0ABQ4Z9B2</accession>
<dbReference type="Proteomes" id="UP001151760">
    <property type="component" value="Unassembled WGS sequence"/>
</dbReference>
<name>A0ABQ4Z9B2_9ASTR</name>
<evidence type="ECO:0000256" key="1">
    <source>
        <dbReference type="SAM" id="MobiDB-lite"/>
    </source>
</evidence>
<organism evidence="3 4">
    <name type="scientific">Tanacetum coccineum</name>
    <dbReference type="NCBI Taxonomy" id="301880"/>
    <lineage>
        <taxon>Eukaryota</taxon>
        <taxon>Viridiplantae</taxon>
        <taxon>Streptophyta</taxon>
        <taxon>Embryophyta</taxon>
        <taxon>Tracheophyta</taxon>
        <taxon>Spermatophyta</taxon>
        <taxon>Magnoliopsida</taxon>
        <taxon>eudicotyledons</taxon>
        <taxon>Gunneridae</taxon>
        <taxon>Pentapetalae</taxon>
        <taxon>asterids</taxon>
        <taxon>campanulids</taxon>
        <taxon>Asterales</taxon>
        <taxon>Asteraceae</taxon>
        <taxon>Asteroideae</taxon>
        <taxon>Anthemideae</taxon>
        <taxon>Anthemidinae</taxon>
        <taxon>Tanacetum</taxon>
    </lineage>
</organism>
<feature type="region of interest" description="Disordered" evidence="1">
    <location>
        <begin position="140"/>
        <end position="173"/>
    </location>
</feature>
<protein>
    <submittedName>
        <fullName evidence="3">Beta-caryophyllene synthase</fullName>
    </submittedName>
</protein>
<dbReference type="InterPro" id="IPR025558">
    <property type="entry name" value="DUF4283"/>
</dbReference>
<evidence type="ECO:0000259" key="2">
    <source>
        <dbReference type="Pfam" id="PF14111"/>
    </source>
</evidence>
<keyword evidence="4" id="KW-1185">Reference proteome</keyword>
<sequence length="544" mass="60908">MAYFSRLDELVIAANSRGLFEGMLVYCDRENARDLEFANGLDNLWVELLERTNGRQFFITELEGLCPSAKRYKILECLNEDQKQNLTHLLEIRKVILRKYRYGAWFFESDGTLDATPRIAKEAISPTVVDDTMEKEKLSPVVTTTESYPPLPTQDTTSASNAPGKSSYANVTSKPSGKKLNIRTLFTPGDNRIDVVVPVESIRAISDRFANTAYGFFLGKRVAYPVVANYVRNTWGKYGLVRSMFSSSTILFSFQFSSIDGLDAMLEKGPWFIWNNPLILKKWHPDENLLKEDVSIIPVWVKLYGVHVTAFSDDGLSAIATKLGTPLMLDSYTSDMCMQSWGRSSCARAMIELRADVELKDNIAVAMPRITREGHYTVLSMSGNLLGVRLVSLVPMGGTSNLGNNEAIPSGSSFINIDNDGEFASNTPIGEKINKIERQIGEGKLRLLDNNGNPLVPTGIVESDSEVEVVFDETANLRIPTSGKDRSDKGYGTNSLLEQWRDSYPDNDDYDPYDDDIYENHDLSEHLQSICDDLDITVRGRKKK</sequence>
<dbReference type="PANTHER" id="PTHR31286:SF99">
    <property type="entry name" value="DUF4283 DOMAIN-CONTAINING PROTEIN"/>
    <property type="match status" value="1"/>
</dbReference>
<reference evidence="3" key="1">
    <citation type="journal article" date="2022" name="Int. J. Mol. Sci.">
        <title>Draft Genome of Tanacetum Coccineum: Genomic Comparison of Closely Related Tanacetum-Family Plants.</title>
        <authorList>
            <person name="Yamashiro T."/>
            <person name="Shiraishi A."/>
            <person name="Nakayama K."/>
            <person name="Satake H."/>
        </authorList>
    </citation>
    <scope>NUCLEOTIDE SEQUENCE</scope>
</reference>
<comment type="caution">
    <text evidence="3">The sequence shown here is derived from an EMBL/GenBank/DDBJ whole genome shotgun (WGS) entry which is preliminary data.</text>
</comment>
<dbReference type="InterPro" id="IPR040256">
    <property type="entry name" value="At4g02000-like"/>
</dbReference>
<evidence type="ECO:0000313" key="4">
    <source>
        <dbReference type="Proteomes" id="UP001151760"/>
    </source>
</evidence>